<sequence length="77" mass="8590">MGKKYAGAEMPDKELKKGDHPYGSNQAPKEEQPSRAEDLSRLHRSKEVGTAGADQRKKEKDPENENLGDNDKLKSKP</sequence>
<evidence type="ECO:0000256" key="1">
    <source>
        <dbReference type="SAM" id="MobiDB-lite"/>
    </source>
</evidence>
<dbReference type="RefSeq" id="WP_139367141.1">
    <property type="nucleotide sequence ID" value="NZ_FUWH01000007.1"/>
</dbReference>
<feature type="compositionally biased region" description="Basic and acidic residues" evidence="1">
    <location>
        <begin position="54"/>
        <end position="77"/>
    </location>
</feature>
<gene>
    <name evidence="2" type="ORF">SAMN04488132_10780</name>
</gene>
<feature type="compositionally biased region" description="Basic and acidic residues" evidence="1">
    <location>
        <begin position="10"/>
        <end position="20"/>
    </location>
</feature>
<feature type="region of interest" description="Disordered" evidence="1">
    <location>
        <begin position="1"/>
        <end position="77"/>
    </location>
</feature>
<dbReference type="Proteomes" id="UP000190888">
    <property type="component" value="Unassembled WGS sequence"/>
</dbReference>
<organism evidence="2 3">
    <name type="scientific">Sediminibacterium ginsengisoli</name>
    <dbReference type="NCBI Taxonomy" id="413434"/>
    <lineage>
        <taxon>Bacteria</taxon>
        <taxon>Pseudomonadati</taxon>
        <taxon>Bacteroidota</taxon>
        <taxon>Chitinophagia</taxon>
        <taxon>Chitinophagales</taxon>
        <taxon>Chitinophagaceae</taxon>
        <taxon>Sediminibacterium</taxon>
    </lineage>
</organism>
<keyword evidence="3" id="KW-1185">Reference proteome</keyword>
<reference evidence="2 3" key="1">
    <citation type="submission" date="2017-02" db="EMBL/GenBank/DDBJ databases">
        <authorList>
            <person name="Peterson S.W."/>
        </authorList>
    </citation>
    <scope>NUCLEOTIDE SEQUENCE [LARGE SCALE GENOMIC DNA]</scope>
    <source>
        <strain evidence="2 3">DSM 22335</strain>
    </source>
</reference>
<evidence type="ECO:0000313" key="3">
    <source>
        <dbReference type="Proteomes" id="UP000190888"/>
    </source>
</evidence>
<evidence type="ECO:0000313" key="2">
    <source>
        <dbReference type="EMBL" id="SJZ97404.1"/>
    </source>
</evidence>
<dbReference type="STRING" id="413434.SAMN04488132_10780"/>
<proteinExistence type="predicted"/>
<dbReference type="EMBL" id="FUWH01000007">
    <property type="protein sequence ID" value="SJZ97404.1"/>
    <property type="molecule type" value="Genomic_DNA"/>
</dbReference>
<protein>
    <submittedName>
        <fullName evidence="2">Uncharacterized protein</fullName>
    </submittedName>
</protein>
<name>A0A1T4Q107_9BACT</name>
<accession>A0A1T4Q107</accession>
<dbReference type="AlphaFoldDB" id="A0A1T4Q107"/>
<feature type="compositionally biased region" description="Basic and acidic residues" evidence="1">
    <location>
        <begin position="28"/>
        <end position="47"/>
    </location>
</feature>